<dbReference type="AlphaFoldDB" id="A0A821TPR6"/>
<proteinExistence type="predicted"/>
<dbReference type="PANTHER" id="PTHR46967">
    <property type="entry name" value="INSULIN-LIKE GROWTH FACTOR BINDING PROTEIN,N-TERMINAL"/>
    <property type="match status" value="1"/>
</dbReference>
<reference evidence="3" key="1">
    <citation type="submission" date="2021-02" db="EMBL/GenBank/DDBJ databases">
        <authorList>
            <person name="Nowell W R."/>
        </authorList>
    </citation>
    <scope>NUCLEOTIDE SEQUENCE</scope>
</reference>
<dbReference type="InterPro" id="IPR011641">
    <property type="entry name" value="Tyr-kin_ephrin_A/B_rcpt-like"/>
</dbReference>
<keyword evidence="1" id="KW-0732">Signal</keyword>
<dbReference type="Proteomes" id="UP000663838">
    <property type="component" value="Unassembled WGS sequence"/>
</dbReference>
<evidence type="ECO:0000313" key="4">
    <source>
        <dbReference type="Proteomes" id="UP000663838"/>
    </source>
</evidence>
<evidence type="ECO:0000313" key="3">
    <source>
        <dbReference type="EMBL" id="CAF4876807.1"/>
    </source>
</evidence>
<feature type="signal peptide" evidence="1">
    <location>
        <begin position="1"/>
        <end position="16"/>
    </location>
</feature>
<dbReference type="Pfam" id="PF07699">
    <property type="entry name" value="Ephrin_rec_like"/>
    <property type="match status" value="1"/>
</dbReference>
<dbReference type="PANTHER" id="PTHR46967:SF2">
    <property type="entry name" value="SUSHI, VON WILLEBRAND FACTOR TYPE A, EGF AND PENTRAXIN DOMAIN-CONTAINING PROTEIN 1-LIKE"/>
    <property type="match status" value="1"/>
</dbReference>
<dbReference type="EMBL" id="CAJOBS010004223">
    <property type="protein sequence ID" value="CAF4876807.1"/>
    <property type="molecule type" value="Genomic_DNA"/>
</dbReference>
<feature type="non-terminal residue" evidence="3">
    <location>
        <position position="121"/>
    </location>
</feature>
<feature type="chain" id="PRO_5032920007" description="Tyrosine-protein kinase ephrin type A/B receptor-like domain-containing protein" evidence="1">
    <location>
        <begin position="17"/>
        <end position="121"/>
    </location>
</feature>
<gene>
    <name evidence="3" type="ORF">TOA249_LOCUS28932</name>
</gene>
<evidence type="ECO:0000259" key="2">
    <source>
        <dbReference type="Pfam" id="PF07699"/>
    </source>
</evidence>
<feature type="domain" description="Tyrosine-protein kinase ephrin type A/B receptor-like" evidence="2">
    <location>
        <begin position="49"/>
        <end position="84"/>
    </location>
</feature>
<accession>A0A821TPR6</accession>
<name>A0A821TPR6_9BILA</name>
<dbReference type="SUPFAM" id="SSF57184">
    <property type="entry name" value="Growth factor receptor domain"/>
    <property type="match status" value="1"/>
</dbReference>
<sequence length="121" mass="13339">MILLLLLVLPSSGTLTCTPGQYQAGGQCRRCSIGYYCPDGIQNITCSPGTYTDLYQQTNCRTCPNGWYTIQSGSRNCRKCPLGYSCANRTMLPVPCPPGSYTDMYGQTTCRLCRNGTYTMQ</sequence>
<organism evidence="3 4">
    <name type="scientific">Rotaria socialis</name>
    <dbReference type="NCBI Taxonomy" id="392032"/>
    <lineage>
        <taxon>Eukaryota</taxon>
        <taxon>Metazoa</taxon>
        <taxon>Spiralia</taxon>
        <taxon>Gnathifera</taxon>
        <taxon>Rotifera</taxon>
        <taxon>Eurotatoria</taxon>
        <taxon>Bdelloidea</taxon>
        <taxon>Philodinida</taxon>
        <taxon>Philodinidae</taxon>
        <taxon>Rotaria</taxon>
    </lineage>
</organism>
<comment type="caution">
    <text evidence="3">The sequence shown here is derived from an EMBL/GenBank/DDBJ whole genome shotgun (WGS) entry which is preliminary data.</text>
</comment>
<dbReference type="SMART" id="SM01411">
    <property type="entry name" value="Ephrin_rec_like"/>
    <property type="match status" value="2"/>
</dbReference>
<protein>
    <recommendedName>
        <fullName evidence="2">Tyrosine-protein kinase ephrin type A/B receptor-like domain-containing protein</fullName>
    </recommendedName>
</protein>
<dbReference type="Gene3D" id="2.10.50.10">
    <property type="entry name" value="Tumor Necrosis Factor Receptor, subunit A, domain 2"/>
    <property type="match status" value="1"/>
</dbReference>
<dbReference type="InterPro" id="IPR009030">
    <property type="entry name" value="Growth_fac_rcpt_cys_sf"/>
</dbReference>
<evidence type="ECO:0000256" key="1">
    <source>
        <dbReference type="SAM" id="SignalP"/>
    </source>
</evidence>